<dbReference type="Proteomes" id="UP000281553">
    <property type="component" value="Unassembled WGS sequence"/>
</dbReference>
<dbReference type="AlphaFoldDB" id="A0A3P6TKL5"/>
<evidence type="ECO:0000313" key="2">
    <source>
        <dbReference type="Proteomes" id="UP000281553"/>
    </source>
</evidence>
<accession>A0A3P6TKL5</accession>
<organism evidence="1 2">
    <name type="scientific">Dibothriocephalus latus</name>
    <name type="common">Fish tapeworm</name>
    <name type="synonym">Diphyllobothrium latum</name>
    <dbReference type="NCBI Taxonomy" id="60516"/>
    <lineage>
        <taxon>Eukaryota</taxon>
        <taxon>Metazoa</taxon>
        <taxon>Spiralia</taxon>
        <taxon>Lophotrochozoa</taxon>
        <taxon>Platyhelminthes</taxon>
        <taxon>Cestoda</taxon>
        <taxon>Eucestoda</taxon>
        <taxon>Diphyllobothriidea</taxon>
        <taxon>Diphyllobothriidae</taxon>
        <taxon>Dibothriocephalus</taxon>
    </lineage>
</organism>
<keyword evidence="2" id="KW-1185">Reference proteome</keyword>
<dbReference type="OrthoDB" id="18598at2759"/>
<gene>
    <name evidence="1" type="ORF">DILT_LOCUS3243</name>
</gene>
<proteinExistence type="predicted"/>
<name>A0A3P6TKL5_DIBLA</name>
<evidence type="ECO:0000313" key="1">
    <source>
        <dbReference type="EMBL" id="VDK81525.1"/>
    </source>
</evidence>
<dbReference type="EMBL" id="UYRU01043354">
    <property type="protein sequence ID" value="VDK81525.1"/>
    <property type="molecule type" value="Genomic_DNA"/>
</dbReference>
<sequence length="383" mass="42966">MPAAHGALSDFADEAYDLVETVKRLKLSREASSNDIVRFLDTLADNNPLEYLDITECTLKETDTSTLLRLLWNTKERFTLVINPSCLKQSLSDIESFADRKSSLSNFEVSKAKEDTNRMTIKIWRKLSSSIARLQLRIPAENFGYLSTHLPDADIAKNAIEEYRTTPALHFQLLDSALDPSVLAKAQKSVENKLKEALQVALKETAKNTIESIFNELKITHGREFCSVRPKEQELNQKVDPIIQAACGALQEQVGEIVEPMILNVNAKLAQQMYTYILETITADVDQCLLKLPTRSKLLCRSSTISDPCEYVGLTALLAPVSSVFRLSFTTVLSWQVLIYCGTKEKGLTWVDVTPELCCKVTYKTEMGGIVNRNRLEDETVCS</sequence>
<reference evidence="1 2" key="1">
    <citation type="submission" date="2018-11" db="EMBL/GenBank/DDBJ databases">
        <authorList>
            <consortium name="Pathogen Informatics"/>
        </authorList>
    </citation>
    <scope>NUCLEOTIDE SEQUENCE [LARGE SCALE GENOMIC DNA]</scope>
</reference>
<protein>
    <submittedName>
        <fullName evidence="1">Uncharacterized protein</fullName>
    </submittedName>
</protein>